<evidence type="ECO:0000256" key="2">
    <source>
        <dbReference type="SAM" id="MobiDB-lite"/>
    </source>
</evidence>
<name>X0GKC2_FUSOX</name>
<protein>
    <submittedName>
        <fullName evidence="3">Uncharacterized protein</fullName>
    </submittedName>
</protein>
<dbReference type="OrthoDB" id="5081615at2759"/>
<feature type="region of interest" description="Disordered" evidence="2">
    <location>
        <begin position="79"/>
        <end position="104"/>
    </location>
</feature>
<sequence>MRRTFEHAIPALIAESRRETKRLQEVLKEQMEMTRELKEAVAKQEETVHDMGKQMVEIKDQIAEEVQRVREQLETIAANATGGPQRSYFDITRHHSYPTTLRGP</sequence>
<dbReference type="AlphaFoldDB" id="X0GKC2"/>
<reference evidence="3" key="2">
    <citation type="submission" date="2014-03" db="EMBL/GenBank/DDBJ databases">
        <title>The Genome Annotation of Fusarium oxysporum PHW808.</title>
        <authorList>
            <consortium name="The Broad Institute Genomics Platform"/>
            <person name="Ma L.-J."/>
            <person name="Corby-Kistler H."/>
            <person name="Broz K."/>
            <person name="Gale L.R."/>
            <person name="Jonkers W."/>
            <person name="O'Donnell K."/>
            <person name="Ploetz R."/>
            <person name="Steinberg C."/>
            <person name="Schwartz D.C."/>
            <person name="VanEtten H."/>
            <person name="Zhou S."/>
            <person name="Young S.K."/>
            <person name="Zeng Q."/>
            <person name="Gargeya S."/>
            <person name="Fitzgerald M."/>
            <person name="Abouelleil A."/>
            <person name="Alvarado L."/>
            <person name="Chapman S.B."/>
            <person name="Gainer-Dewar J."/>
            <person name="Goldberg J."/>
            <person name="Griggs A."/>
            <person name="Gujja S."/>
            <person name="Hansen M."/>
            <person name="Howarth C."/>
            <person name="Imamovic A."/>
            <person name="Ireland A."/>
            <person name="Larimer J."/>
            <person name="McCowan C."/>
            <person name="Murphy C."/>
            <person name="Pearson M."/>
            <person name="Poon T.W."/>
            <person name="Priest M."/>
            <person name="Roberts A."/>
            <person name="Saif S."/>
            <person name="Shea T."/>
            <person name="Sykes S."/>
            <person name="Wortman J."/>
            <person name="Nusbaum C."/>
            <person name="Birren B."/>
        </authorList>
    </citation>
    <scope>NUCLEOTIDE SEQUENCE</scope>
    <source>
        <strain evidence="3">54008</strain>
    </source>
</reference>
<keyword evidence="1" id="KW-0175">Coiled coil</keyword>
<accession>X0GKC2</accession>
<reference evidence="3" key="1">
    <citation type="submission" date="2011-11" db="EMBL/GenBank/DDBJ databases">
        <title>The Genome Sequence of Fusarium oxysporum PHW808.</title>
        <authorList>
            <consortium name="The Broad Institute Genome Sequencing Platform"/>
            <person name="Ma L.-J."/>
            <person name="Gale L.R."/>
            <person name="Schwartz D.C."/>
            <person name="Zhou S."/>
            <person name="Corby-Kistler H."/>
            <person name="Young S.K."/>
            <person name="Zeng Q."/>
            <person name="Gargeya S."/>
            <person name="Fitzgerald M."/>
            <person name="Haas B."/>
            <person name="Abouelleil A."/>
            <person name="Alvarado L."/>
            <person name="Arachchi H.M."/>
            <person name="Berlin A."/>
            <person name="Brown A."/>
            <person name="Chapman S.B."/>
            <person name="Chen Z."/>
            <person name="Dunbar C."/>
            <person name="Freedman E."/>
            <person name="Gearin G."/>
            <person name="Goldberg J."/>
            <person name="Griggs A."/>
            <person name="Gujja S."/>
            <person name="Heiman D."/>
            <person name="Howarth C."/>
            <person name="Larson L."/>
            <person name="Lui A."/>
            <person name="MacDonald P.J.P."/>
            <person name="Montmayeur A."/>
            <person name="Murphy C."/>
            <person name="Neiman D."/>
            <person name="Pearson M."/>
            <person name="Priest M."/>
            <person name="Roberts A."/>
            <person name="Saif S."/>
            <person name="Shea T."/>
            <person name="Shenoy N."/>
            <person name="Sisk P."/>
            <person name="Stolte C."/>
            <person name="Sykes S."/>
            <person name="Wortman J."/>
            <person name="Nusbaum C."/>
            <person name="Birren B."/>
        </authorList>
    </citation>
    <scope>NUCLEOTIDE SEQUENCE [LARGE SCALE GENOMIC DNA]</scope>
    <source>
        <strain evidence="3">54008</strain>
    </source>
</reference>
<dbReference type="Proteomes" id="UP000030676">
    <property type="component" value="Unassembled WGS sequence"/>
</dbReference>
<proteinExistence type="predicted"/>
<organism evidence="3">
    <name type="scientific">Fusarium oxysporum f. sp. conglutinans race 2 54008</name>
    <dbReference type="NCBI Taxonomy" id="1089457"/>
    <lineage>
        <taxon>Eukaryota</taxon>
        <taxon>Fungi</taxon>
        <taxon>Dikarya</taxon>
        <taxon>Ascomycota</taxon>
        <taxon>Pezizomycotina</taxon>
        <taxon>Sordariomycetes</taxon>
        <taxon>Hypocreomycetidae</taxon>
        <taxon>Hypocreales</taxon>
        <taxon>Nectriaceae</taxon>
        <taxon>Fusarium</taxon>
        <taxon>Fusarium oxysporum species complex</taxon>
    </lineage>
</organism>
<evidence type="ECO:0000313" key="3">
    <source>
        <dbReference type="EMBL" id="EXL64097.1"/>
    </source>
</evidence>
<dbReference type="HOGENOM" id="CLU_168425_1_0_1"/>
<gene>
    <name evidence="3" type="ORF">FOPG_19634</name>
</gene>
<feature type="coiled-coil region" evidence="1">
    <location>
        <begin position="13"/>
        <end position="79"/>
    </location>
</feature>
<evidence type="ECO:0000256" key="1">
    <source>
        <dbReference type="SAM" id="Coils"/>
    </source>
</evidence>
<dbReference type="EMBL" id="KK034367">
    <property type="protein sequence ID" value="EXL64097.1"/>
    <property type="molecule type" value="Genomic_DNA"/>
</dbReference>